<keyword evidence="9 11" id="KW-0472">Membrane</keyword>
<comment type="similarity">
    <text evidence="2">Belongs to the SWEET sugar transporter family.</text>
</comment>
<keyword evidence="5" id="KW-0762">Sugar transport</keyword>
<dbReference type="Pfam" id="PF03083">
    <property type="entry name" value="MtN3_slv"/>
    <property type="match status" value="2"/>
</dbReference>
<accession>A0ABN9VYB2</accession>
<keyword evidence="6 11" id="KW-0812">Transmembrane</keyword>
<feature type="transmembrane region" description="Helical" evidence="11">
    <location>
        <begin position="63"/>
        <end position="84"/>
    </location>
</feature>
<evidence type="ECO:0000256" key="1">
    <source>
        <dbReference type="ARBA" id="ARBA00004651"/>
    </source>
</evidence>
<evidence type="ECO:0000256" key="3">
    <source>
        <dbReference type="ARBA" id="ARBA00022448"/>
    </source>
</evidence>
<evidence type="ECO:0000313" key="12">
    <source>
        <dbReference type="EMBL" id="CAK0878650.1"/>
    </source>
</evidence>
<evidence type="ECO:0000313" key="13">
    <source>
        <dbReference type="Proteomes" id="UP001189429"/>
    </source>
</evidence>
<organism evidence="12 13">
    <name type="scientific">Prorocentrum cordatum</name>
    <dbReference type="NCBI Taxonomy" id="2364126"/>
    <lineage>
        <taxon>Eukaryota</taxon>
        <taxon>Sar</taxon>
        <taxon>Alveolata</taxon>
        <taxon>Dinophyceae</taxon>
        <taxon>Prorocentrales</taxon>
        <taxon>Prorocentraceae</taxon>
        <taxon>Prorocentrum</taxon>
    </lineage>
</organism>
<evidence type="ECO:0000256" key="5">
    <source>
        <dbReference type="ARBA" id="ARBA00022597"/>
    </source>
</evidence>
<protein>
    <recommendedName>
        <fullName evidence="14">Sugar transporter SWEET1</fullName>
    </recommendedName>
</protein>
<evidence type="ECO:0000256" key="11">
    <source>
        <dbReference type="SAM" id="Phobius"/>
    </source>
</evidence>
<evidence type="ECO:0000256" key="10">
    <source>
        <dbReference type="SAM" id="MobiDB-lite"/>
    </source>
</evidence>
<proteinExistence type="inferred from homology"/>
<comment type="subcellular location">
    <subcellularLocation>
        <location evidence="1">Cell membrane</location>
        <topology evidence="1">Multi-pass membrane protein</topology>
    </subcellularLocation>
</comment>
<evidence type="ECO:0000256" key="7">
    <source>
        <dbReference type="ARBA" id="ARBA00022737"/>
    </source>
</evidence>
<evidence type="ECO:0000256" key="4">
    <source>
        <dbReference type="ARBA" id="ARBA00022475"/>
    </source>
</evidence>
<evidence type="ECO:0008006" key="14">
    <source>
        <dbReference type="Google" id="ProtNLM"/>
    </source>
</evidence>
<dbReference type="Gene3D" id="1.20.1280.290">
    <property type="match status" value="1"/>
</dbReference>
<keyword evidence="13" id="KW-1185">Reference proteome</keyword>
<feature type="transmembrane region" description="Helical" evidence="11">
    <location>
        <begin position="273"/>
        <end position="294"/>
    </location>
</feature>
<dbReference type="InterPro" id="IPR004316">
    <property type="entry name" value="SWEET_rpt"/>
</dbReference>
<dbReference type="InterPro" id="IPR047664">
    <property type="entry name" value="SWEET"/>
</dbReference>
<evidence type="ECO:0000256" key="6">
    <source>
        <dbReference type="ARBA" id="ARBA00022692"/>
    </source>
</evidence>
<name>A0ABN9VYB2_9DINO</name>
<feature type="transmembrane region" description="Helical" evidence="11">
    <location>
        <begin position="238"/>
        <end position="261"/>
    </location>
</feature>
<comment type="caution">
    <text evidence="12">The sequence shown here is derived from an EMBL/GenBank/DDBJ whole genome shotgun (WGS) entry which is preliminary data.</text>
</comment>
<evidence type="ECO:0000256" key="2">
    <source>
        <dbReference type="ARBA" id="ARBA00007809"/>
    </source>
</evidence>
<reference evidence="12" key="1">
    <citation type="submission" date="2023-10" db="EMBL/GenBank/DDBJ databases">
        <authorList>
            <person name="Chen Y."/>
            <person name="Shah S."/>
            <person name="Dougan E. K."/>
            <person name="Thang M."/>
            <person name="Chan C."/>
        </authorList>
    </citation>
    <scope>NUCLEOTIDE SEQUENCE [LARGE SCALE GENOMIC DNA]</scope>
</reference>
<feature type="transmembrane region" description="Helical" evidence="11">
    <location>
        <begin position="163"/>
        <end position="190"/>
    </location>
</feature>
<keyword evidence="3" id="KW-0813">Transport</keyword>
<feature type="region of interest" description="Disordered" evidence="10">
    <location>
        <begin position="493"/>
        <end position="516"/>
    </location>
</feature>
<dbReference type="Proteomes" id="UP001189429">
    <property type="component" value="Unassembled WGS sequence"/>
</dbReference>
<feature type="transmembrane region" description="Helical" evidence="11">
    <location>
        <begin position="300"/>
        <end position="326"/>
    </location>
</feature>
<sequence>MIARMVISVSISSSHAFALASSNAHLRLGILLRRPPRRTAQSTFTVSRDVASTRVSSMCRARISTLVIAIALASTTCAHGAIFVSPTLGGIAVSKNSSGTTLGAVSPSLIGPLSGTSSTQADAKLVRSEARPLGRAVVGPPPTGQSEAHPQWLSLWFLVQFPFLSQVIAGLSFTVAIKVCCMLGNVLVQLSPYIQVKQWESRSSTGEADAAPYVSIAFGGWQWCSYGLFAWLHTGRAGFLILVYSNCLGALLGTYYVAAFYRCCRNQGALQMLGLYLSAAGILALFQACSFAVLPSDRSLFLTGLISSFSSFMGAVALLTTIPAVIRARDSSSIPGPIVTANLGSSALWCLCGWILDDPLVTGPNVICSIACAVCIGMKVWFPSAESAPGADQESVPASLPKRFYYEQKSNGALSESTPLCPTATTKRSATTTQCSFQPATTAPASSSFDILPSLFSDLASAQGSPASWGSPASSRYAAAGGGAAASLLFRPPQSHGIAGEGRHSACSTDGTGGTF</sequence>
<dbReference type="PANTHER" id="PTHR10791:SF30">
    <property type="entry name" value="SUGAR TRANSPORTER SWEET1"/>
    <property type="match status" value="1"/>
</dbReference>
<keyword evidence="8 11" id="KW-1133">Transmembrane helix</keyword>
<dbReference type="PANTHER" id="PTHR10791">
    <property type="entry name" value="RAG1-ACTIVATING PROTEIN 1"/>
    <property type="match status" value="1"/>
</dbReference>
<gene>
    <name evidence="12" type="ORF">PCOR1329_LOCUS62347</name>
</gene>
<feature type="transmembrane region" description="Helical" evidence="11">
    <location>
        <begin position="210"/>
        <end position="232"/>
    </location>
</feature>
<keyword evidence="7" id="KW-0677">Repeat</keyword>
<evidence type="ECO:0000256" key="8">
    <source>
        <dbReference type="ARBA" id="ARBA00022989"/>
    </source>
</evidence>
<dbReference type="EMBL" id="CAUYUJ010017871">
    <property type="protein sequence ID" value="CAK0878650.1"/>
    <property type="molecule type" value="Genomic_DNA"/>
</dbReference>
<evidence type="ECO:0000256" key="9">
    <source>
        <dbReference type="ARBA" id="ARBA00023136"/>
    </source>
</evidence>
<keyword evidence="4" id="KW-1003">Cell membrane</keyword>